<evidence type="ECO:0000313" key="1">
    <source>
        <dbReference type="EnsemblMetazoa" id="Aqu2.1.32783_001"/>
    </source>
</evidence>
<dbReference type="InParanoid" id="A0A1X7UYD5"/>
<sequence>MKSTKDKLQEELGAVSPKEAIQKVTAARRGLMNSKSSGKLPLSQQQLYNINHKRKLESFPSNGCTRSSGRNLLYVIIQQCIFTDKIDRYIQEGTCAPEPMAILAAQQQLFDLERFICVNEEFCVMGVDSTFKLGDFRVTPIFYHTCLSKIKSLENLLGNIEGIYREGLVDCTRILYNAF</sequence>
<dbReference type="AlphaFoldDB" id="A0A1X7UYD5"/>
<accession>A0A1X7UYD5</accession>
<name>A0A1X7UYD5_AMPQE</name>
<dbReference type="EnsemblMetazoa" id="Aqu2.1.32783_001">
    <property type="protein sequence ID" value="Aqu2.1.32783_001"/>
    <property type="gene ID" value="Aqu2.1.32783"/>
</dbReference>
<organism evidence="1">
    <name type="scientific">Amphimedon queenslandica</name>
    <name type="common">Sponge</name>
    <dbReference type="NCBI Taxonomy" id="400682"/>
    <lineage>
        <taxon>Eukaryota</taxon>
        <taxon>Metazoa</taxon>
        <taxon>Porifera</taxon>
        <taxon>Demospongiae</taxon>
        <taxon>Heteroscleromorpha</taxon>
        <taxon>Haplosclerida</taxon>
        <taxon>Niphatidae</taxon>
        <taxon>Amphimedon</taxon>
    </lineage>
</organism>
<protein>
    <submittedName>
        <fullName evidence="1">Uncharacterized protein</fullName>
    </submittedName>
</protein>
<proteinExistence type="predicted"/>
<reference evidence="1" key="1">
    <citation type="submission" date="2017-05" db="UniProtKB">
        <authorList>
            <consortium name="EnsemblMetazoa"/>
        </authorList>
    </citation>
    <scope>IDENTIFICATION</scope>
</reference>